<evidence type="ECO:0000259" key="14">
    <source>
        <dbReference type="SMART" id="SM00478"/>
    </source>
</evidence>
<dbReference type="InterPro" id="IPR004035">
    <property type="entry name" value="Endouclease-III_FeS-bd_BS"/>
</dbReference>
<dbReference type="Gene3D" id="1.10.340.30">
    <property type="entry name" value="Hypothetical protein, domain 2"/>
    <property type="match status" value="1"/>
</dbReference>
<accession>A0A2N6PIY6</accession>
<comment type="cofactor">
    <cofactor evidence="2">
        <name>[4Fe-4S] cluster</name>
        <dbReference type="ChEBI" id="CHEBI:49883"/>
    </cofactor>
</comment>
<name>A0A2N6PIY6_9MICO</name>
<dbReference type="OrthoDB" id="9802365at2"/>
<keyword evidence="7" id="KW-0479">Metal-binding</keyword>
<feature type="domain" description="HhH-GPD" evidence="14">
    <location>
        <begin position="47"/>
        <end position="201"/>
    </location>
</feature>
<reference evidence="15 16" key="1">
    <citation type="submission" date="2017-09" db="EMBL/GenBank/DDBJ databases">
        <title>Bacterial strain isolated from the female urinary microbiota.</title>
        <authorList>
            <person name="Thomas-White K."/>
            <person name="Kumar N."/>
            <person name="Forster S."/>
            <person name="Putonti C."/>
            <person name="Lawley T."/>
            <person name="Wolfe A.J."/>
        </authorList>
    </citation>
    <scope>NUCLEOTIDE SEQUENCE [LARGE SCALE GENOMIC DNA]</scope>
    <source>
        <strain evidence="15 16">UMB0680</strain>
    </source>
</reference>
<evidence type="ECO:0000256" key="7">
    <source>
        <dbReference type="ARBA" id="ARBA00022723"/>
    </source>
</evidence>
<keyword evidence="11" id="KW-0411">Iron-sulfur</keyword>
<proteinExistence type="inferred from homology"/>
<dbReference type="CDD" id="cd00056">
    <property type="entry name" value="ENDO3c"/>
    <property type="match status" value="1"/>
</dbReference>
<evidence type="ECO:0000256" key="6">
    <source>
        <dbReference type="ARBA" id="ARBA00022485"/>
    </source>
</evidence>
<dbReference type="InterPro" id="IPR003651">
    <property type="entry name" value="Endonuclease3_FeS-loop_motif"/>
</dbReference>
<comment type="caution">
    <text evidence="15">The sequence shown here is derived from an EMBL/GenBank/DDBJ whole genome shotgun (WGS) entry which is preliminary data.</text>
</comment>
<evidence type="ECO:0000256" key="8">
    <source>
        <dbReference type="ARBA" id="ARBA00022763"/>
    </source>
</evidence>
<keyword evidence="8" id="KW-0227">DNA damage</keyword>
<keyword evidence="12" id="KW-0234">DNA repair</keyword>
<dbReference type="Proteomes" id="UP000235703">
    <property type="component" value="Unassembled WGS sequence"/>
</dbReference>
<evidence type="ECO:0000256" key="2">
    <source>
        <dbReference type="ARBA" id="ARBA00001966"/>
    </source>
</evidence>
<organism evidence="15 16">
    <name type="scientific">Brevibacterium luteolum</name>
    <dbReference type="NCBI Taxonomy" id="199591"/>
    <lineage>
        <taxon>Bacteria</taxon>
        <taxon>Bacillati</taxon>
        <taxon>Actinomycetota</taxon>
        <taxon>Actinomycetes</taxon>
        <taxon>Micrococcales</taxon>
        <taxon>Brevibacteriaceae</taxon>
        <taxon>Brevibacterium</taxon>
    </lineage>
</organism>
<evidence type="ECO:0000256" key="5">
    <source>
        <dbReference type="ARBA" id="ARBA00022023"/>
    </source>
</evidence>
<dbReference type="RefSeq" id="WP_102161313.1">
    <property type="nucleotide sequence ID" value="NZ_PNFZ01000002.1"/>
</dbReference>
<dbReference type="InterPro" id="IPR003265">
    <property type="entry name" value="HhH-GPD_domain"/>
</dbReference>
<evidence type="ECO:0000313" key="15">
    <source>
        <dbReference type="EMBL" id="PMB98650.1"/>
    </source>
</evidence>
<dbReference type="PROSITE" id="PS00764">
    <property type="entry name" value="ENDONUCLEASE_III_1"/>
    <property type="match status" value="1"/>
</dbReference>
<keyword evidence="13" id="KW-0326">Glycosidase</keyword>
<evidence type="ECO:0000256" key="9">
    <source>
        <dbReference type="ARBA" id="ARBA00022801"/>
    </source>
</evidence>
<dbReference type="EMBL" id="PNFZ01000002">
    <property type="protein sequence ID" value="PMB98650.1"/>
    <property type="molecule type" value="Genomic_DNA"/>
</dbReference>
<dbReference type="Pfam" id="PF00730">
    <property type="entry name" value="HhH-GPD"/>
    <property type="match status" value="1"/>
</dbReference>
<evidence type="ECO:0000256" key="1">
    <source>
        <dbReference type="ARBA" id="ARBA00000843"/>
    </source>
</evidence>
<dbReference type="SMART" id="SM00525">
    <property type="entry name" value="FES"/>
    <property type="match status" value="1"/>
</dbReference>
<dbReference type="GO" id="GO:0000701">
    <property type="term" value="F:purine-specific mismatch base pair DNA N-glycosylase activity"/>
    <property type="evidence" value="ECO:0007669"/>
    <property type="project" value="UniProtKB-EC"/>
</dbReference>
<protein>
    <recommendedName>
        <fullName evidence="5">Adenine DNA glycosylase</fullName>
        <ecNumber evidence="4">3.2.2.31</ecNumber>
    </recommendedName>
</protein>
<dbReference type="GO" id="GO:0006284">
    <property type="term" value="P:base-excision repair"/>
    <property type="evidence" value="ECO:0007669"/>
    <property type="project" value="InterPro"/>
</dbReference>
<keyword evidence="16" id="KW-1185">Reference proteome</keyword>
<evidence type="ECO:0000256" key="13">
    <source>
        <dbReference type="ARBA" id="ARBA00023295"/>
    </source>
</evidence>
<keyword evidence="9" id="KW-0378">Hydrolase</keyword>
<dbReference type="EC" id="3.2.2.31" evidence="4"/>
<dbReference type="InterPro" id="IPR000445">
    <property type="entry name" value="HhH_motif"/>
</dbReference>
<dbReference type="Pfam" id="PF10576">
    <property type="entry name" value="EndIII_4Fe-2S"/>
    <property type="match status" value="1"/>
</dbReference>
<evidence type="ECO:0000256" key="4">
    <source>
        <dbReference type="ARBA" id="ARBA00012045"/>
    </source>
</evidence>
<gene>
    <name evidence="15" type="ORF">CJ198_04840</name>
</gene>
<keyword evidence="6" id="KW-0004">4Fe-4S</keyword>
<dbReference type="GO" id="GO:0046872">
    <property type="term" value="F:metal ion binding"/>
    <property type="evidence" value="ECO:0007669"/>
    <property type="project" value="UniProtKB-KW"/>
</dbReference>
<dbReference type="InterPro" id="IPR023170">
    <property type="entry name" value="HhH_base_excis_C"/>
</dbReference>
<evidence type="ECO:0000313" key="16">
    <source>
        <dbReference type="Proteomes" id="UP000235703"/>
    </source>
</evidence>
<evidence type="ECO:0000256" key="10">
    <source>
        <dbReference type="ARBA" id="ARBA00023004"/>
    </source>
</evidence>
<sequence>MTHRTPAETDLAAAHEAVLTWFDAHARGLPWRAQGTSAWAVLVSEIMSQQTPVARVVPRWRDWMARWPAPSDLAAAPTAEVLRAWDSLGYPRRALRLKECAAVIAAEHGDRVPCDEETLRALPGIGAYTAAAVASFACGRRTTVLDVNIRRVLARVFDGHAHPKGALTKSETAWAAQFVPADGPDARHVAWNAGVMELGALVCTSRNPACEVCPLAEQCRWLAAGRPAGDDPARKPKTQAWHGTDRQLRGAIMAVLKAAEAPVARDLFTASATEFDGGPDGTFDAQGAAHEAVETAILRVREPGDGQRIGRLIDALIADGLAAESRAGLHLPH</sequence>
<dbReference type="SMART" id="SM00478">
    <property type="entry name" value="ENDO3c"/>
    <property type="match status" value="1"/>
</dbReference>
<dbReference type="GO" id="GO:0034039">
    <property type="term" value="F:8-oxo-7,8-dihydroguanine DNA N-glycosylase activity"/>
    <property type="evidence" value="ECO:0007669"/>
    <property type="project" value="TreeGrafter"/>
</dbReference>
<keyword evidence="10" id="KW-0408">Iron</keyword>
<dbReference type="GO" id="GO:0006298">
    <property type="term" value="P:mismatch repair"/>
    <property type="evidence" value="ECO:0007669"/>
    <property type="project" value="TreeGrafter"/>
</dbReference>
<dbReference type="AlphaFoldDB" id="A0A2N6PIY6"/>
<dbReference type="Gene3D" id="1.10.1670.10">
    <property type="entry name" value="Helix-hairpin-Helix base-excision DNA repair enzymes (C-terminal)"/>
    <property type="match status" value="1"/>
</dbReference>
<comment type="catalytic activity">
    <reaction evidence="1">
        <text>Hydrolyzes free adenine bases from 7,8-dihydro-8-oxoguanine:adenine mismatched double-stranded DNA, leaving an apurinic site.</text>
        <dbReference type="EC" id="3.2.2.31"/>
    </reaction>
</comment>
<dbReference type="InterPro" id="IPR011257">
    <property type="entry name" value="DNA_glycosylase"/>
</dbReference>
<dbReference type="GO" id="GO:0051539">
    <property type="term" value="F:4 iron, 4 sulfur cluster binding"/>
    <property type="evidence" value="ECO:0007669"/>
    <property type="project" value="UniProtKB-KW"/>
</dbReference>
<dbReference type="SUPFAM" id="SSF48150">
    <property type="entry name" value="DNA-glycosylase"/>
    <property type="match status" value="1"/>
</dbReference>
<comment type="similarity">
    <text evidence="3">Belongs to the Nth/MutY family.</text>
</comment>
<dbReference type="PANTHER" id="PTHR42944:SF1">
    <property type="entry name" value="ADENINE DNA GLYCOSYLASE"/>
    <property type="match status" value="1"/>
</dbReference>
<dbReference type="PANTHER" id="PTHR42944">
    <property type="entry name" value="ADENINE DNA GLYCOSYLASE"/>
    <property type="match status" value="1"/>
</dbReference>
<dbReference type="InterPro" id="IPR044298">
    <property type="entry name" value="MIG/MutY"/>
</dbReference>
<evidence type="ECO:0000256" key="11">
    <source>
        <dbReference type="ARBA" id="ARBA00023014"/>
    </source>
</evidence>
<dbReference type="Pfam" id="PF00633">
    <property type="entry name" value="HHH"/>
    <property type="match status" value="1"/>
</dbReference>
<dbReference type="GO" id="GO:0035485">
    <property type="term" value="F:adenine/guanine mispair binding"/>
    <property type="evidence" value="ECO:0007669"/>
    <property type="project" value="TreeGrafter"/>
</dbReference>
<evidence type="ECO:0000256" key="3">
    <source>
        <dbReference type="ARBA" id="ARBA00008343"/>
    </source>
</evidence>
<dbReference type="GO" id="GO:0032357">
    <property type="term" value="F:oxidized purine DNA binding"/>
    <property type="evidence" value="ECO:0007669"/>
    <property type="project" value="TreeGrafter"/>
</dbReference>
<evidence type="ECO:0000256" key="12">
    <source>
        <dbReference type="ARBA" id="ARBA00023204"/>
    </source>
</evidence>